<reference evidence="1 2" key="1">
    <citation type="submission" date="2015-12" db="EMBL/GenBank/DDBJ databases">
        <title>Draft genome of Thermovenabulum gondwanense isolated from a red thermophilic microbial mat colonisisng an outflow channel of a bore well.</title>
        <authorList>
            <person name="Patel B.K."/>
        </authorList>
    </citation>
    <scope>NUCLEOTIDE SEQUENCE [LARGE SCALE GENOMIC DNA]</scope>
    <source>
        <strain evidence="1 2">R270</strain>
    </source>
</reference>
<evidence type="ECO:0000313" key="1">
    <source>
        <dbReference type="EMBL" id="KYO67790.1"/>
    </source>
</evidence>
<evidence type="ECO:0000313" key="2">
    <source>
        <dbReference type="Proteomes" id="UP000075737"/>
    </source>
</evidence>
<protein>
    <submittedName>
        <fullName evidence="1">Uncharacterized protein</fullName>
    </submittedName>
</protein>
<name>A0A161PWA3_9FIRM</name>
<sequence length="136" mass="16355">MYYFRFDGNILDFTKGPATDRIMKMAENCFVRERKDRISIFDFKLTMTCPGTYMEDKLLDFYMVLNKKKHNLSCFNCWFGLEWKGKMCSVNSFLLPRHFHHRKINFTSLIAILNTYGYIQLPVPDPLTWGYINFRY</sequence>
<dbReference type="RefSeq" id="WP_068747607.1">
    <property type="nucleotide sequence ID" value="NZ_LOHZ01000020.1"/>
</dbReference>
<accession>A0A161PWA3</accession>
<dbReference type="Proteomes" id="UP000075737">
    <property type="component" value="Unassembled WGS sequence"/>
</dbReference>
<dbReference type="AlphaFoldDB" id="A0A161PWA3"/>
<dbReference type="EMBL" id="LOHZ01000020">
    <property type="protein sequence ID" value="KYO67790.1"/>
    <property type="molecule type" value="Genomic_DNA"/>
</dbReference>
<keyword evidence="2" id="KW-1185">Reference proteome</keyword>
<dbReference type="OrthoDB" id="1729734at2"/>
<gene>
    <name evidence="1" type="ORF">ATZ99_04300</name>
</gene>
<proteinExistence type="predicted"/>
<comment type="caution">
    <text evidence="1">The sequence shown here is derived from an EMBL/GenBank/DDBJ whole genome shotgun (WGS) entry which is preliminary data.</text>
</comment>
<organism evidence="1 2">
    <name type="scientific">Thermovenabulum gondwanense</name>
    <dbReference type="NCBI Taxonomy" id="520767"/>
    <lineage>
        <taxon>Bacteria</taxon>
        <taxon>Bacillati</taxon>
        <taxon>Bacillota</taxon>
        <taxon>Clostridia</taxon>
        <taxon>Thermosediminibacterales</taxon>
        <taxon>Thermosediminibacteraceae</taxon>
        <taxon>Thermovenabulum</taxon>
    </lineage>
</organism>